<proteinExistence type="predicted"/>
<reference evidence="2" key="1">
    <citation type="submission" date="2022-05" db="EMBL/GenBank/DDBJ databases">
        <authorList>
            <person name="Colautti A."/>
            <person name="Iacumin L."/>
        </authorList>
    </citation>
    <scope>NUCLEOTIDE SEQUENCE</scope>
    <source>
        <strain evidence="2">SK 55</strain>
    </source>
</reference>
<organism evidence="2 3">
    <name type="scientific">Paenisporosarcina quisquiliarum</name>
    <dbReference type="NCBI Taxonomy" id="365346"/>
    <lineage>
        <taxon>Bacteria</taxon>
        <taxon>Bacillati</taxon>
        <taxon>Bacillota</taxon>
        <taxon>Bacilli</taxon>
        <taxon>Bacillales</taxon>
        <taxon>Caryophanaceae</taxon>
        <taxon>Paenisporosarcina</taxon>
    </lineage>
</organism>
<dbReference type="GO" id="GO:0016491">
    <property type="term" value="F:oxidoreductase activity"/>
    <property type="evidence" value="ECO:0007669"/>
    <property type="project" value="InterPro"/>
</dbReference>
<evidence type="ECO:0000313" key="2">
    <source>
        <dbReference type="EMBL" id="MCZ8537695.1"/>
    </source>
</evidence>
<gene>
    <name evidence="2" type="ORF">M9R32_10915</name>
</gene>
<dbReference type="InterPro" id="IPR009078">
    <property type="entry name" value="Ferritin-like_SF"/>
</dbReference>
<dbReference type="InterPro" id="IPR003251">
    <property type="entry name" value="Rr_diiron-bd_dom"/>
</dbReference>
<evidence type="ECO:0000313" key="3">
    <source>
        <dbReference type="Proteomes" id="UP001152173"/>
    </source>
</evidence>
<name>A0A9X3LGU4_9BACL</name>
<sequence>MNNPGYYAVQRYDMQALQNSLMLMAEAVQGEKEDSLFYEYLISVAPTQEDKDIIASIRDDEIRHNVMFKQMYKMYTGQEVPDAAGEEFTKPASYEEGIQQALFGELRAVEKYREIRQGLPDRQNRDMVFNILTDELKHASKYNFLYTENRTRNIGSGGSMNTKSPDDWIRYTEFLVEEALEDEKRGINSTHIYQEFILMGILVGQGYTPQQAYEIVENWEKTGESKLLQESKKMNNQ</sequence>
<dbReference type="RefSeq" id="WP_269926763.1">
    <property type="nucleotide sequence ID" value="NZ_JAMKBJ010000008.1"/>
</dbReference>
<dbReference type="Pfam" id="PF02915">
    <property type="entry name" value="Rubrerythrin"/>
    <property type="match status" value="1"/>
</dbReference>
<dbReference type="EMBL" id="JAMKBJ010000008">
    <property type="protein sequence ID" value="MCZ8537695.1"/>
    <property type="molecule type" value="Genomic_DNA"/>
</dbReference>
<keyword evidence="3" id="KW-1185">Reference proteome</keyword>
<dbReference type="InterPro" id="IPR012347">
    <property type="entry name" value="Ferritin-like"/>
</dbReference>
<dbReference type="AlphaFoldDB" id="A0A9X3LGU4"/>
<dbReference type="Proteomes" id="UP001152173">
    <property type="component" value="Unassembled WGS sequence"/>
</dbReference>
<dbReference type="Gene3D" id="1.20.1260.10">
    <property type="match status" value="1"/>
</dbReference>
<comment type="caution">
    <text evidence="2">The sequence shown here is derived from an EMBL/GenBank/DDBJ whole genome shotgun (WGS) entry which is preliminary data.</text>
</comment>
<dbReference type="CDD" id="cd00657">
    <property type="entry name" value="Ferritin_like"/>
    <property type="match status" value="1"/>
</dbReference>
<feature type="domain" description="Rubrerythrin diiron-binding" evidence="1">
    <location>
        <begin position="24"/>
        <end position="145"/>
    </location>
</feature>
<protein>
    <submittedName>
        <fullName evidence="2">Ferritin-like domain-containing protein</fullName>
    </submittedName>
</protein>
<dbReference type="GO" id="GO:0046872">
    <property type="term" value="F:metal ion binding"/>
    <property type="evidence" value="ECO:0007669"/>
    <property type="project" value="InterPro"/>
</dbReference>
<dbReference type="SUPFAM" id="SSF47240">
    <property type="entry name" value="Ferritin-like"/>
    <property type="match status" value="1"/>
</dbReference>
<accession>A0A9X3LGU4</accession>
<evidence type="ECO:0000259" key="1">
    <source>
        <dbReference type="Pfam" id="PF02915"/>
    </source>
</evidence>